<dbReference type="NCBIfam" id="TIGR03461">
    <property type="entry name" value="pabC_Proteo"/>
    <property type="match status" value="1"/>
</dbReference>
<protein>
    <recommendedName>
        <fullName evidence="11 12">Aminodeoxychorismate lyase</fullName>
        <ecNumber evidence="8 12">4.1.3.38</ecNumber>
    </recommendedName>
</protein>
<dbReference type="GO" id="GO:0030170">
    <property type="term" value="F:pyridoxal phosphate binding"/>
    <property type="evidence" value="ECO:0007669"/>
    <property type="project" value="InterPro"/>
</dbReference>
<dbReference type="EC" id="4.1.3.38" evidence="8 12"/>
<evidence type="ECO:0000256" key="8">
    <source>
        <dbReference type="ARBA" id="ARBA00035676"/>
    </source>
</evidence>
<evidence type="ECO:0000313" key="13">
    <source>
        <dbReference type="EMBL" id="SDS03155.1"/>
    </source>
</evidence>
<dbReference type="GO" id="GO:0005829">
    <property type="term" value="C:cytosol"/>
    <property type="evidence" value="ECO:0007669"/>
    <property type="project" value="TreeGrafter"/>
</dbReference>
<dbReference type="InterPro" id="IPR017824">
    <property type="entry name" value="Aminodeoxychorismate_lyase_IV"/>
</dbReference>
<dbReference type="GO" id="GO:0008153">
    <property type="term" value="P:4-aminobenzoate biosynthetic process"/>
    <property type="evidence" value="ECO:0007669"/>
    <property type="project" value="UniProtKB-UniRule"/>
</dbReference>
<dbReference type="InterPro" id="IPR001544">
    <property type="entry name" value="Aminotrans_IV"/>
</dbReference>
<evidence type="ECO:0000256" key="5">
    <source>
        <dbReference type="ARBA" id="ARBA00022909"/>
    </source>
</evidence>
<evidence type="ECO:0000256" key="4">
    <source>
        <dbReference type="ARBA" id="ARBA00022898"/>
    </source>
</evidence>
<dbReference type="RefSeq" id="WP_092284412.1">
    <property type="nucleotide sequence ID" value="NZ_LT629763.1"/>
</dbReference>
<dbReference type="PANTHER" id="PTHR42743:SF2">
    <property type="entry name" value="AMINODEOXYCHORISMATE LYASE"/>
    <property type="match status" value="1"/>
</dbReference>
<dbReference type="GO" id="GO:0008696">
    <property type="term" value="F:4-amino-4-deoxychorismate lyase activity"/>
    <property type="evidence" value="ECO:0007669"/>
    <property type="project" value="UniProtKB-UniRule"/>
</dbReference>
<dbReference type="InterPro" id="IPR050571">
    <property type="entry name" value="Class-IV_PLP-Dep_Aminotrnsfr"/>
</dbReference>
<comment type="pathway">
    <text evidence="7">Cofactor biosynthesis; tetrahydrofolate biosynthesis; 4-aminobenzoate from chorismate: step 2/2.</text>
</comment>
<dbReference type="STRING" id="472181.SAMN05216271_1000"/>
<dbReference type="CDD" id="cd01559">
    <property type="entry name" value="ADCL_like"/>
    <property type="match status" value="1"/>
</dbReference>
<dbReference type="FunFam" id="3.20.10.10:FF:000002">
    <property type="entry name" value="D-alanine aminotransferase"/>
    <property type="match status" value="1"/>
</dbReference>
<name>A0A1H1NWJ3_9GAMM</name>
<proteinExistence type="inferred from homology"/>
<evidence type="ECO:0000256" key="6">
    <source>
        <dbReference type="ARBA" id="ARBA00023239"/>
    </source>
</evidence>
<comment type="function">
    <text evidence="10">Involved in the biosynthesis of p-aminobenzoate (PABA), a precursor of tetrahydrofolate. Converts 4-amino-4-deoxychorismate into 4-aminobenzoate (PABA) and pyruvate.</text>
</comment>
<evidence type="ECO:0000256" key="12">
    <source>
        <dbReference type="NCBIfam" id="TIGR03461"/>
    </source>
</evidence>
<keyword evidence="5" id="KW-0289">Folate biosynthesis</keyword>
<keyword evidence="6 13" id="KW-0456">Lyase</keyword>
<evidence type="ECO:0000256" key="3">
    <source>
        <dbReference type="ARBA" id="ARBA00011738"/>
    </source>
</evidence>
<accession>A0A1H1NWJ3</accession>
<dbReference type="OrthoDB" id="9805628at2"/>
<dbReference type="Proteomes" id="UP000243413">
    <property type="component" value="Chromosome I"/>
</dbReference>
<evidence type="ECO:0000256" key="2">
    <source>
        <dbReference type="ARBA" id="ARBA00009320"/>
    </source>
</evidence>
<gene>
    <name evidence="13" type="ORF">SAMN05216271_1000</name>
</gene>
<evidence type="ECO:0000256" key="10">
    <source>
        <dbReference type="ARBA" id="ARBA00054027"/>
    </source>
</evidence>
<dbReference type="SUPFAM" id="SSF56752">
    <property type="entry name" value="D-aminoacid aminotransferase-like PLP-dependent enzymes"/>
    <property type="match status" value="1"/>
</dbReference>
<dbReference type="NCBIfam" id="NF004761">
    <property type="entry name" value="PRK06092.1"/>
    <property type="match status" value="1"/>
</dbReference>
<comment type="catalytic activity">
    <reaction evidence="9">
        <text>4-amino-4-deoxychorismate = 4-aminobenzoate + pyruvate + H(+)</text>
        <dbReference type="Rhea" id="RHEA:16201"/>
        <dbReference type="ChEBI" id="CHEBI:15361"/>
        <dbReference type="ChEBI" id="CHEBI:15378"/>
        <dbReference type="ChEBI" id="CHEBI:17836"/>
        <dbReference type="ChEBI" id="CHEBI:58406"/>
        <dbReference type="EC" id="4.1.3.38"/>
    </reaction>
</comment>
<organism evidence="13 14">
    <name type="scientific">Halopseudomonas sabulinigri</name>
    <dbReference type="NCBI Taxonomy" id="472181"/>
    <lineage>
        <taxon>Bacteria</taxon>
        <taxon>Pseudomonadati</taxon>
        <taxon>Pseudomonadota</taxon>
        <taxon>Gammaproteobacteria</taxon>
        <taxon>Pseudomonadales</taxon>
        <taxon>Pseudomonadaceae</taxon>
        <taxon>Halopseudomonas</taxon>
    </lineage>
</organism>
<evidence type="ECO:0000256" key="7">
    <source>
        <dbReference type="ARBA" id="ARBA00035633"/>
    </source>
</evidence>
<comment type="similarity">
    <text evidence="2">Belongs to the class-IV pyridoxal-phosphate-dependent aminotransferase family.</text>
</comment>
<evidence type="ECO:0000256" key="1">
    <source>
        <dbReference type="ARBA" id="ARBA00001933"/>
    </source>
</evidence>
<dbReference type="InterPro" id="IPR043132">
    <property type="entry name" value="BCAT-like_C"/>
</dbReference>
<sequence length="274" mass="30177">MTGASRFTLVNGREADQVPLTDRGLAYGDGLFETLRVVAGTAPLLGLHLQRLQRGCQALRLPLPHDLADELSSAARRLGDGVLKLIFTRGSGQRGYAIPQHSEPNRIISAAPLPAYPEAHAAEGIRLYACSTRLAQQPLLAGIKHLNRLEQVLARSEWEGREFAEGLVCDQQGRPIECTMSNLFFYADGAWITPELTQCGVQGVMRDWLIAALQEQGEPAQVRQVSYPELLAADEVMCCNSLFGVWPVVRLADRQWPVGVRTRQMQTSAKQAYS</sequence>
<dbReference type="AlphaFoldDB" id="A0A1H1NWJ3"/>
<evidence type="ECO:0000256" key="11">
    <source>
        <dbReference type="ARBA" id="ARBA00069174"/>
    </source>
</evidence>
<dbReference type="EMBL" id="LT629763">
    <property type="protein sequence ID" value="SDS03155.1"/>
    <property type="molecule type" value="Genomic_DNA"/>
</dbReference>
<dbReference type="PANTHER" id="PTHR42743">
    <property type="entry name" value="AMINO-ACID AMINOTRANSFERASE"/>
    <property type="match status" value="1"/>
</dbReference>
<dbReference type="GO" id="GO:0046656">
    <property type="term" value="P:folic acid biosynthetic process"/>
    <property type="evidence" value="ECO:0007669"/>
    <property type="project" value="UniProtKB-KW"/>
</dbReference>
<comment type="cofactor">
    <cofactor evidence="1">
        <name>pyridoxal 5'-phosphate</name>
        <dbReference type="ChEBI" id="CHEBI:597326"/>
    </cofactor>
</comment>
<evidence type="ECO:0000256" key="9">
    <source>
        <dbReference type="ARBA" id="ARBA00049529"/>
    </source>
</evidence>
<reference evidence="14" key="1">
    <citation type="submission" date="2016-10" db="EMBL/GenBank/DDBJ databases">
        <authorList>
            <person name="Varghese N."/>
            <person name="Submissions S."/>
        </authorList>
    </citation>
    <scope>NUCLEOTIDE SEQUENCE [LARGE SCALE GENOMIC DNA]</scope>
    <source>
        <strain evidence="14">JCM 14963</strain>
    </source>
</reference>
<dbReference type="Pfam" id="PF01063">
    <property type="entry name" value="Aminotran_4"/>
    <property type="match status" value="1"/>
</dbReference>
<dbReference type="Gene3D" id="3.30.470.10">
    <property type="match status" value="1"/>
</dbReference>
<evidence type="ECO:0000313" key="14">
    <source>
        <dbReference type="Proteomes" id="UP000243413"/>
    </source>
</evidence>
<dbReference type="InterPro" id="IPR036038">
    <property type="entry name" value="Aminotransferase-like"/>
</dbReference>
<keyword evidence="4" id="KW-0663">Pyridoxal phosphate</keyword>
<dbReference type="InterPro" id="IPR043131">
    <property type="entry name" value="BCAT-like_N"/>
</dbReference>
<dbReference type="Gene3D" id="3.20.10.10">
    <property type="entry name" value="D-amino Acid Aminotransferase, subunit A, domain 2"/>
    <property type="match status" value="1"/>
</dbReference>
<comment type="subunit">
    <text evidence="3">Homodimer.</text>
</comment>